<keyword evidence="2" id="KW-1185">Reference proteome</keyword>
<dbReference type="EMBL" id="SNZH01000008">
    <property type="protein sequence ID" value="TDR42525.1"/>
    <property type="molecule type" value="Genomic_DNA"/>
</dbReference>
<name>A0A4R6YV54_9GAMM</name>
<evidence type="ECO:0000313" key="2">
    <source>
        <dbReference type="Proteomes" id="UP000295293"/>
    </source>
</evidence>
<accession>A0A4R6YV54</accession>
<evidence type="ECO:0000313" key="1">
    <source>
        <dbReference type="EMBL" id="TDR42525.1"/>
    </source>
</evidence>
<dbReference type="OrthoDB" id="8965824at2"/>
<gene>
    <name evidence="1" type="ORF">DFR29_108109</name>
</gene>
<dbReference type="AlphaFoldDB" id="A0A4R6YV54"/>
<protein>
    <submittedName>
        <fullName evidence="1">Uncharacterized protein</fullName>
    </submittedName>
</protein>
<dbReference type="RefSeq" id="WP_133819345.1">
    <property type="nucleotide sequence ID" value="NZ_SNZH01000008.1"/>
</dbReference>
<proteinExistence type="predicted"/>
<organism evidence="1 2">
    <name type="scientific">Tahibacter aquaticus</name>
    <dbReference type="NCBI Taxonomy" id="520092"/>
    <lineage>
        <taxon>Bacteria</taxon>
        <taxon>Pseudomonadati</taxon>
        <taxon>Pseudomonadota</taxon>
        <taxon>Gammaproteobacteria</taxon>
        <taxon>Lysobacterales</taxon>
        <taxon>Rhodanobacteraceae</taxon>
        <taxon>Tahibacter</taxon>
    </lineage>
</organism>
<sequence>MQDNAIPRKTASGQRELVERKQKLHARSRSLLIAVHGQHSVAELKRQFAALGDVGGILAELSNLGLIAVDGRAAANAPGAASPAPADAEMPPLQMARAFINETAVAALGLRAFLFTLKLERCYTKAELTELLPEYQRVLGKAKNEEFAHAMRQRVELILAQA</sequence>
<reference evidence="1 2" key="1">
    <citation type="submission" date="2019-03" db="EMBL/GenBank/DDBJ databases">
        <title>Genomic Encyclopedia of Type Strains, Phase IV (KMG-IV): sequencing the most valuable type-strain genomes for metagenomic binning, comparative biology and taxonomic classification.</title>
        <authorList>
            <person name="Goeker M."/>
        </authorList>
    </citation>
    <scope>NUCLEOTIDE SEQUENCE [LARGE SCALE GENOMIC DNA]</scope>
    <source>
        <strain evidence="1 2">DSM 21667</strain>
    </source>
</reference>
<comment type="caution">
    <text evidence="1">The sequence shown here is derived from an EMBL/GenBank/DDBJ whole genome shotgun (WGS) entry which is preliminary data.</text>
</comment>
<dbReference type="Proteomes" id="UP000295293">
    <property type="component" value="Unassembled WGS sequence"/>
</dbReference>